<name>A0A454D3A4_VIBHA</name>
<feature type="non-terminal residue" evidence="1">
    <location>
        <position position="10"/>
    </location>
</feature>
<accession>A0A454D3A4</accession>
<dbReference type="EMBL" id="AJSR01000414">
    <property type="protein sequence ID" value="EKM33162.1"/>
    <property type="molecule type" value="Genomic_DNA"/>
</dbReference>
<organism evidence="1 2">
    <name type="scientific">Vibrio harveyi</name>
    <name type="common">Beneckea harveyi</name>
    <dbReference type="NCBI Taxonomy" id="669"/>
    <lineage>
        <taxon>Bacteria</taxon>
        <taxon>Pseudomonadati</taxon>
        <taxon>Pseudomonadota</taxon>
        <taxon>Gammaproteobacteria</taxon>
        <taxon>Vibrionales</taxon>
        <taxon>Vibrionaceae</taxon>
        <taxon>Vibrio</taxon>
    </lineage>
</organism>
<proteinExistence type="predicted"/>
<reference evidence="1 2" key="1">
    <citation type="submission" date="2012-10" db="EMBL/GenBank/DDBJ databases">
        <title>Genome sequence of Vibrio Cholerae HENC-02.</title>
        <authorList>
            <person name="Eppinger M."/>
            <person name="Hasan N.A."/>
            <person name="Sengamalay N."/>
            <person name="Hine E."/>
            <person name="Su Q."/>
            <person name="Daugherty S.C."/>
            <person name="Young S."/>
            <person name="Sadzewicz L."/>
            <person name="Tallon L."/>
            <person name="Cebula T.A."/>
            <person name="Ravel J."/>
            <person name="Colwell R.R."/>
        </authorList>
    </citation>
    <scope>NUCLEOTIDE SEQUENCE [LARGE SCALE GENOMIC DNA]</scope>
    <source>
        <strain evidence="1 2">HENC-02</strain>
    </source>
</reference>
<dbReference type="Proteomes" id="UP000008367">
    <property type="component" value="Unassembled WGS sequence"/>
</dbReference>
<protein>
    <submittedName>
        <fullName evidence="1">Uncharacterized protein</fullName>
    </submittedName>
</protein>
<evidence type="ECO:0000313" key="1">
    <source>
        <dbReference type="EMBL" id="EKM33162.1"/>
    </source>
</evidence>
<sequence>MFHVGLRNSI</sequence>
<gene>
    <name evidence="1" type="ORF">VCHENC02_1357A</name>
</gene>
<evidence type="ECO:0000313" key="2">
    <source>
        <dbReference type="Proteomes" id="UP000008367"/>
    </source>
</evidence>
<comment type="caution">
    <text evidence="1">The sequence shown here is derived from an EMBL/GenBank/DDBJ whole genome shotgun (WGS) entry which is preliminary data.</text>
</comment>